<dbReference type="Gene3D" id="3.30.450.180">
    <property type="match status" value="1"/>
</dbReference>
<dbReference type="Proteomes" id="UP000198614">
    <property type="component" value="Unassembled WGS sequence"/>
</dbReference>
<dbReference type="PANTHER" id="PTHR35010">
    <property type="entry name" value="BLL4672 PROTEIN-RELATED"/>
    <property type="match status" value="1"/>
</dbReference>
<dbReference type="EMBL" id="FNAX01000029">
    <property type="protein sequence ID" value="SDG76933.1"/>
    <property type="molecule type" value="Genomic_DNA"/>
</dbReference>
<dbReference type="InterPro" id="IPR001387">
    <property type="entry name" value="Cro/C1-type_HTH"/>
</dbReference>
<evidence type="ECO:0000313" key="2">
    <source>
        <dbReference type="EMBL" id="SDG76933.1"/>
    </source>
</evidence>
<protein>
    <submittedName>
        <fullName evidence="2">Helix-turn-helix domain-containing protein</fullName>
    </submittedName>
</protein>
<proteinExistence type="predicted"/>
<dbReference type="SUPFAM" id="SSF47413">
    <property type="entry name" value="lambda repressor-like DNA-binding domains"/>
    <property type="match status" value="1"/>
</dbReference>
<dbReference type="PROSITE" id="PS50943">
    <property type="entry name" value="HTH_CROC1"/>
    <property type="match status" value="1"/>
</dbReference>
<dbReference type="Pfam" id="PF13560">
    <property type="entry name" value="HTH_31"/>
    <property type="match status" value="1"/>
</dbReference>
<dbReference type="InterPro" id="IPR041413">
    <property type="entry name" value="MLTR_LBD"/>
</dbReference>
<name>A0A1G7WYB2_9ACTN</name>
<sequence length="320" mass="34115">MGRELPCAGSFRPWGPVASGELSRRGVCVVRVRQTGIMGQHELGSALRELRDRTTPAAVGLPSVGRRRARGLRREELADLAGVSADYLRRLEQGRRRPSPAVVTALARALRVSEAEYERLCALAGHAAADGQVPRVTGAGATRLLERLGNTPVCLCDAAWNVVGWNDAWAALQCGEPTASPWDRNLAWRIFGDAPSSVHRTPEHATGFETLLTARLRTASLRYPADDSLAALVDELRATSASFDGLWRAARTTGTQEDRSVLRHPDVGELTLDCDLLAVPDGDAVAMLFTAAPGSTDAGRLHDLVGHLAATPVGGRTGPG</sequence>
<dbReference type="AlphaFoldDB" id="A0A1G7WYB2"/>
<dbReference type="SMART" id="SM00530">
    <property type="entry name" value="HTH_XRE"/>
    <property type="match status" value="1"/>
</dbReference>
<dbReference type="InterPro" id="IPR010982">
    <property type="entry name" value="Lambda_DNA-bd_dom_sf"/>
</dbReference>
<accession>A0A1G7WYB2</accession>
<evidence type="ECO:0000313" key="3">
    <source>
        <dbReference type="Proteomes" id="UP000198614"/>
    </source>
</evidence>
<dbReference type="PANTHER" id="PTHR35010:SF2">
    <property type="entry name" value="BLL4672 PROTEIN"/>
    <property type="match status" value="1"/>
</dbReference>
<dbReference type="Pfam" id="PF17765">
    <property type="entry name" value="MLTR_LBD"/>
    <property type="match status" value="1"/>
</dbReference>
<dbReference type="Gene3D" id="1.10.260.40">
    <property type="entry name" value="lambda repressor-like DNA-binding domains"/>
    <property type="match status" value="1"/>
</dbReference>
<gene>
    <name evidence="2" type="ORF">SAMN05216260_1293</name>
</gene>
<dbReference type="GO" id="GO:0003677">
    <property type="term" value="F:DNA binding"/>
    <property type="evidence" value="ECO:0007669"/>
    <property type="project" value="InterPro"/>
</dbReference>
<evidence type="ECO:0000259" key="1">
    <source>
        <dbReference type="PROSITE" id="PS50943"/>
    </source>
</evidence>
<organism evidence="2 3">
    <name type="scientific">Streptomyces griseoaurantiacus</name>
    <dbReference type="NCBI Taxonomy" id="68213"/>
    <lineage>
        <taxon>Bacteria</taxon>
        <taxon>Bacillati</taxon>
        <taxon>Actinomycetota</taxon>
        <taxon>Actinomycetes</taxon>
        <taxon>Kitasatosporales</taxon>
        <taxon>Streptomycetaceae</taxon>
        <taxon>Streptomyces</taxon>
        <taxon>Streptomyces aurantiacus group</taxon>
    </lineage>
</organism>
<reference evidence="2 3" key="1">
    <citation type="submission" date="2016-10" db="EMBL/GenBank/DDBJ databases">
        <authorList>
            <person name="de Groot N.N."/>
        </authorList>
    </citation>
    <scope>NUCLEOTIDE SEQUENCE [LARGE SCALE GENOMIC DNA]</scope>
    <source>
        <strain evidence="2 3">CGMCC 4.1859</strain>
    </source>
</reference>
<dbReference type="CDD" id="cd00093">
    <property type="entry name" value="HTH_XRE"/>
    <property type="match status" value="1"/>
</dbReference>
<feature type="domain" description="HTH cro/C1-type" evidence="1">
    <location>
        <begin position="67"/>
        <end position="117"/>
    </location>
</feature>